<dbReference type="EC" id="2.4.1.101" evidence="14 17"/>
<evidence type="ECO:0000256" key="5">
    <source>
        <dbReference type="ARBA" id="ARBA00022679"/>
    </source>
</evidence>
<dbReference type="GO" id="GO:0000139">
    <property type="term" value="C:Golgi membrane"/>
    <property type="evidence" value="ECO:0007669"/>
    <property type="project" value="UniProtKB-SubCell"/>
</dbReference>
<comment type="caution">
    <text evidence="18">The sequence shown here is derived from an EMBL/GenBank/DDBJ whole genome shotgun (WGS) entry which is preliminary data.</text>
</comment>
<dbReference type="SUPFAM" id="SSF53448">
    <property type="entry name" value="Nucleotide-diphospho-sugar transferases"/>
    <property type="match status" value="1"/>
</dbReference>
<dbReference type="InterPro" id="IPR029044">
    <property type="entry name" value="Nucleotide-diphossugar_trans"/>
</dbReference>
<evidence type="ECO:0000256" key="15">
    <source>
        <dbReference type="ARBA" id="ARBA00041712"/>
    </source>
</evidence>
<accession>A0A482WPG7</accession>
<gene>
    <name evidence="18" type="ORF">LSTR_LSTR010196</name>
</gene>
<dbReference type="Proteomes" id="UP000291343">
    <property type="component" value="Unassembled WGS sequence"/>
</dbReference>
<evidence type="ECO:0000256" key="13">
    <source>
        <dbReference type="ARBA" id="ARBA00037706"/>
    </source>
</evidence>
<dbReference type="SMR" id="A0A482WPG7"/>
<evidence type="ECO:0000256" key="8">
    <source>
        <dbReference type="ARBA" id="ARBA00022968"/>
    </source>
</evidence>
<dbReference type="OrthoDB" id="440755at2759"/>
<keyword evidence="6 17" id="KW-0812">Transmembrane</keyword>
<keyword evidence="5" id="KW-0808">Transferase</keyword>
<sequence length="385" mass="45441">MNRALFIVVTIFPIVSLIIFFTVLQERNGDRANLKLKHIDEEALKWLAVYMPPSFAVLVHSCRNPTVSSLVEQLLAYRSSKDELVVIVIQHCWHKETMRRLKSFGNRIYLIQGPEIILPHEYVETAYNHFWAFNLTFHNLRFESAVVMNDSLKISPDFQSYFEFTMELLRNDLSVWCVSGYNGNGEKYFVDSTKPYTLYRTEFFSGVAWMILKEKWREFGTKEWPKVYFQDWIRQQTVARTLACIRPELSRVKFISDNNGLSASYKEMEAHQDIFLYNFIEDPPKPNLVEFEKQNYDRELIRKILESIDSLDYLTENQFTPVKMIYENEEDFTDIAKELGIKSNLEHGVPMNSYKGIVTTMFQSRRIYIIPSYIGKIQTELFGYK</sequence>
<comment type="pathway">
    <text evidence="2 17">Protein modification; protein glycosylation.</text>
</comment>
<dbReference type="AlphaFoldDB" id="A0A482WPG7"/>
<name>A0A482WPG7_LAOST</name>
<dbReference type="PANTHER" id="PTHR10468">
    <property type="entry name" value="PROTEIN O-LINKED-MANNOSE BETA-1,2-N-ACETYLGLUCOSAMINYLTRANSFERASE 1/ALPHA-1,3-MANNOSYL-GLYCOPROTEIN 2-BETA-N-ACETYLGLUCOSAMINYLTRANSFERASE"/>
    <property type="match status" value="1"/>
</dbReference>
<dbReference type="GO" id="GO:0030145">
    <property type="term" value="F:manganese ion binding"/>
    <property type="evidence" value="ECO:0007669"/>
    <property type="project" value="UniProtKB-UniRule"/>
</dbReference>
<dbReference type="InParanoid" id="A0A482WPG7"/>
<evidence type="ECO:0000256" key="7">
    <source>
        <dbReference type="ARBA" id="ARBA00022723"/>
    </source>
</evidence>
<feature type="transmembrane region" description="Helical" evidence="17">
    <location>
        <begin position="6"/>
        <end position="24"/>
    </location>
</feature>
<dbReference type="InterPro" id="IPR052261">
    <property type="entry name" value="Glycosyltransferase_13"/>
</dbReference>
<dbReference type="STRING" id="195883.A0A482WPG7"/>
<proteinExistence type="inferred from homology"/>
<protein>
    <recommendedName>
        <fullName evidence="14 17">Alpha-1,3-mannosyl-glycoprotein 2-beta-N-acetylglucosaminyltransferase</fullName>
        <shortName evidence="17">GNT-I</shortName>
        <shortName evidence="17">GlcNAc-T I</shortName>
        <ecNumber evidence="14 17">2.4.1.101</ecNumber>
    </recommendedName>
    <alternativeName>
        <fullName evidence="15 17">N-glycosyl-oligosaccharide-glycoprotein N-acetylglucosaminyltransferase I</fullName>
    </alternativeName>
</protein>
<keyword evidence="11 17" id="KW-0472">Membrane</keyword>
<evidence type="ECO:0000256" key="1">
    <source>
        <dbReference type="ARBA" id="ARBA00004323"/>
    </source>
</evidence>
<evidence type="ECO:0000256" key="6">
    <source>
        <dbReference type="ARBA" id="ARBA00022692"/>
    </source>
</evidence>
<evidence type="ECO:0000256" key="10">
    <source>
        <dbReference type="ARBA" id="ARBA00023034"/>
    </source>
</evidence>
<evidence type="ECO:0000313" key="19">
    <source>
        <dbReference type="Proteomes" id="UP000291343"/>
    </source>
</evidence>
<keyword evidence="9 17" id="KW-1133">Transmembrane helix</keyword>
<evidence type="ECO:0000256" key="11">
    <source>
        <dbReference type="ARBA" id="ARBA00023136"/>
    </source>
</evidence>
<keyword evidence="10 17" id="KW-0333">Golgi apparatus</keyword>
<comment type="function">
    <text evidence="13 17">Initiates complex N-linked carbohydrate formation. Essential for the conversion of high-mannose to hybrid and complex N-glycans.</text>
</comment>
<dbReference type="Gene3D" id="3.90.550.10">
    <property type="entry name" value="Spore Coat Polysaccharide Biosynthesis Protein SpsA, Chain A"/>
    <property type="match status" value="1"/>
</dbReference>
<evidence type="ECO:0000256" key="14">
    <source>
        <dbReference type="ARBA" id="ARBA00038949"/>
    </source>
</evidence>
<keyword evidence="4 17" id="KW-0328">Glycosyltransferase</keyword>
<keyword evidence="7 17" id="KW-0479">Metal-binding</keyword>
<keyword evidence="19" id="KW-1185">Reference proteome</keyword>
<keyword evidence="12 17" id="KW-0464">Manganese</keyword>
<evidence type="ECO:0000256" key="9">
    <source>
        <dbReference type="ARBA" id="ARBA00022989"/>
    </source>
</evidence>
<evidence type="ECO:0000256" key="17">
    <source>
        <dbReference type="RuleBase" id="RU368119"/>
    </source>
</evidence>
<evidence type="ECO:0000256" key="3">
    <source>
        <dbReference type="ARBA" id="ARBA00006492"/>
    </source>
</evidence>
<evidence type="ECO:0000313" key="18">
    <source>
        <dbReference type="EMBL" id="RZF35505.1"/>
    </source>
</evidence>
<evidence type="ECO:0000256" key="12">
    <source>
        <dbReference type="ARBA" id="ARBA00023211"/>
    </source>
</evidence>
<evidence type="ECO:0000256" key="16">
    <source>
        <dbReference type="ARBA" id="ARBA00049421"/>
    </source>
</evidence>
<dbReference type="Pfam" id="PF03071">
    <property type="entry name" value="GNT-I"/>
    <property type="match status" value="1"/>
</dbReference>
<evidence type="ECO:0000256" key="2">
    <source>
        <dbReference type="ARBA" id="ARBA00004922"/>
    </source>
</evidence>
<dbReference type="UniPathway" id="UPA00378"/>
<keyword evidence="8 17" id="KW-0735">Signal-anchor</keyword>
<dbReference type="InterPro" id="IPR004139">
    <property type="entry name" value="Glyco_trans_13"/>
</dbReference>
<evidence type="ECO:0000256" key="4">
    <source>
        <dbReference type="ARBA" id="ARBA00022676"/>
    </source>
</evidence>
<comment type="similarity">
    <text evidence="3 17">Belongs to the glycosyltransferase 13 family.</text>
</comment>
<dbReference type="Gene3D" id="3.10.180.20">
    <property type="entry name" value="N-Acetylglucosaminyltransferase I, Domain 2"/>
    <property type="match status" value="1"/>
</dbReference>
<reference evidence="18 19" key="1">
    <citation type="journal article" date="2017" name="Gigascience">
        <title>Genome sequence of the small brown planthopper, Laodelphax striatellus.</title>
        <authorList>
            <person name="Zhu J."/>
            <person name="Jiang F."/>
            <person name="Wang X."/>
            <person name="Yang P."/>
            <person name="Bao Y."/>
            <person name="Zhao W."/>
            <person name="Wang W."/>
            <person name="Lu H."/>
            <person name="Wang Q."/>
            <person name="Cui N."/>
            <person name="Li J."/>
            <person name="Chen X."/>
            <person name="Luo L."/>
            <person name="Yu J."/>
            <person name="Kang L."/>
            <person name="Cui F."/>
        </authorList>
    </citation>
    <scope>NUCLEOTIDE SEQUENCE [LARGE SCALE GENOMIC DNA]</scope>
    <source>
        <strain evidence="18">Lst14</strain>
    </source>
</reference>
<comment type="subcellular location">
    <subcellularLocation>
        <location evidence="1 17">Golgi apparatus membrane</location>
        <topology evidence="1 17">Single-pass type II membrane protein</topology>
    </subcellularLocation>
</comment>
<comment type="cofactor">
    <cofactor evidence="17">
        <name>Mn(2+)</name>
        <dbReference type="ChEBI" id="CHEBI:29035"/>
    </cofactor>
    <text evidence="17">The cofactor is mostly bound to the substrate.</text>
</comment>
<dbReference type="PANTHER" id="PTHR10468:SF0">
    <property type="entry name" value="ALPHA-1,3-MANNOSYL-GLYCOPROTEIN 2-BETA-N-ACETYLGLUCOSAMINYLTRANSFERASE"/>
    <property type="match status" value="1"/>
</dbReference>
<dbReference type="GO" id="GO:0003827">
    <property type="term" value="F:alpha-1,3-mannosylglycoprotein 2-beta-N-acetylglucosaminyltransferase activity"/>
    <property type="evidence" value="ECO:0007669"/>
    <property type="project" value="UniProtKB-UniRule"/>
</dbReference>
<dbReference type="EMBL" id="QKKF02028090">
    <property type="protein sequence ID" value="RZF35505.1"/>
    <property type="molecule type" value="Genomic_DNA"/>
</dbReference>
<organism evidence="18 19">
    <name type="scientific">Laodelphax striatellus</name>
    <name type="common">Small brown planthopper</name>
    <name type="synonym">Delphax striatella</name>
    <dbReference type="NCBI Taxonomy" id="195883"/>
    <lineage>
        <taxon>Eukaryota</taxon>
        <taxon>Metazoa</taxon>
        <taxon>Ecdysozoa</taxon>
        <taxon>Arthropoda</taxon>
        <taxon>Hexapoda</taxon>
        <taxon>Insecta</taxon>
        <taxon>Pterygota</taxon>
        <taxon>Neoptera</taxon>
        <taxon>Paraneoptera</taxon>
        <taxon>Hemiptera</taxon>
        <taxon>Auchenorrhyncha</taxon>
        <taxon>Fulgoroidea</taxon>
        <taxon>Delphacidae</taxon>
        <taxon>Criomorphinae</taxon>
        <taxon>Laodelphax</taxon>
    </lineage>
</organism>
<comment type="catalytic activity">
    <reaction evidence="16 17">
        <text>N(4)-(alpha-D-Man-(1-&gt;3)-[alpha-D-Man-(1-&gt;3)-[alpha-D-Man-(1-&gt;6)]-alpha-D-Man-(1-&gt;6)]-beta-D-Man-(1-&gt;4)-beta-D-GlcNAc-(1-&gt;4)-beta-D-GlcNAc)-L-asparaginyl-[protein] (N-glucan mannose isomer 5A1,2) + UDP-N-acetyl-alpha-D-glucosamine = N(4)-{beta-D-GlcNAc-(1-&gt;2)-alpha-D-Man-(1-&gt;3)-[alpha-D-Man-(1-&gt;3)-[alpha-D-Man-(1-&gt;6)]-alpha-D-Man-(1-&gt;6)]-beta-D-Man-(1-&gt;4)-beta-D-GlcNAc-(1-&gt;4)-beta-D-GlcNAc}-L-asparaginyl-[protein] + UDP + H(+)</text>
        <dbReference type="Rhea" id="RHEA:11456"/>
        <dbReference type="Rhea" id="RHEA-COMP:14367"/>
        <dbReference type="Rhea" id="RHEA-COMP:14368"/>
        <dbReference type="ChEBI" id="CHEBI:15378"/>
        <dbReference type="ChEBI" id="CHEBI:57705"/>
        <dbReference type="ChEBI" id="CHEBI:58223"/>
        <dbReference type="ChEBI" id="CHEBI:59087"/>
        <dbReference type="ChEBI" id="CHEBI:60625"/>
        <dbReference type="EC" id="2.4.1.101"/>
    </reaction>
</comment>